<keyword evidence="1" id="KW-0812">Transmembrane</keyword>
<name>A0A6N7XTR9_9FIRM</name>
<keyword evidence="1" id="KW-1133">Transmembrane helix</keyword>
<dbReference type="InterPro" id="IPR012902">
    <property type="entry name" value="N_methyl_site"/>
</dbReference>
<proteinExistence type="predicted"/>
<gene>
    <name evidence="2" type="ORF">FYJ83_00150</name>
</gene>
<evidence type="ECO:0000313" key="2">
    <source>
        <dbReference type="EMBL" id="MST99874.1"/>
    </source>
</evidence>
<dbReference type="Proteomes" id="UP000469523">
    <property type="component" value="Unassembled WGS sequence"/>
</dbReference>
<reference evidence="2 3" key="1">
    <citation type="submission" date="2019-09" db="EMBL/GenBank/DDBJ databases">
        <title>In-depth cultivation of the pig gut microbiome towards novel bacterial diversity and tailored functional studies.</title>
        <authorList>
            <person name="Wylensek D."/>
            <person name="Hitch T.C.A."/>
            <person name="Clavel T."/>
        </authorList>
    </citation>
    <scope>NUCLEOTIDE SEQUENCE [LARGE SCALE GENOMIC DNA]</scope>
    <source>
        <strain evidence="2 3">WCA3-693-APC-4?</strain>
    </source>
</reference>
<organism evidence="2 3">
    <name type="scientific">Tissierella pigra</name>
    <dbReference type="NCBI Taxonomy" id="2607614"/>
    <lineage>
        <taxon>Bacteria</taxon>
        <taxon>Bacillati</taxon>
        <taxon>Bacillota</taxon>
        <taxon>Tissierellia</taxon>
        <taxon>Tissierellales</taxon>
        <taxon>Tissierellaceae</taxon>
        <taxon>Tissierella</taxon>
    </lineage>
</organism>
<dbReference type="AlphaFoldDB" id="A0A6N7XTR9"/>
<protein>
    <submittedName>
        <fullName evidence="2">Prepilin-type N-terminal cleavage/methylation domain-containing protein</fullName>
    </submittedName>
</protein>
<dbReference type="Pfam" id="PF07963">
    <property type="entry name" value="N_methyl"/>
    <property type="match status" value="1"/>
</dbReference>
<sequence>MKNIKFDNKGLTLIELIVTIAIMGIALQMIYSLFFVGNKSFNFGKNKGFAQQNARTVSELLINELRTAKDIRFNEGTIKEEHFSLEVDNENLIKKTYDSIGTEDVEKRKTLFTDFLESIEFNSQDTNGNGIINITIKVVEEGNKVNEIYSVNFNILLENILNYKENNIQNKIYYSKYN</sequence>
<dbReference type="RefSeq" id="WP_154437893.1">
    <property type="nucleotide sequence ID" value="NZ_JAHLPJ010000001.1"/>
</dbReference>
<feature type="transmembrane region" description="Helical" evidence="1">
    <location>
        <begin position="12"/>
        <end position="36"/>
    </location>
</feature>
<accession>A0A6N7XTR9</accession>
<evidence type="ECO:0000256" key="1">
    <source>
        <dbReference type="SAM" id="Phobius"/>
    </source>
</evidence>
<dbReference type="EMBL" id="VUNQ01000001">
    <property type="protein sequence ID" value="MST99874.1"/>
    <property type="molecule type" value="Genomic_DNA"/>
</dbReference>
<evidence type="ECO:0000313" key="3">
    <source>
        <dbReference type="Proteomes" id="UP000469523"/>
    </source>
</evidence>
<comment type="caution">
    <text evidence="2">The sequence shown here is derived from an EMBL/GenBank/DDBJ whole genome shotgun (WGS) entry which is preliminary data.</text>
</comment>
<keyword evidence="1" id="KW-0472">Membrane</keyword>
<dbReference type="NCBIfam" id="TIGR02532">
    <property type="entry name" value="IV_pilin_GFxxxE"/>
    <property type="match status" value="1"/>
</dbReference>
<keyword evidence="3" id="KW-1185">Reference proteome</keyword>